<evidence type="ECO:0000313" key="4">
    <source>
        <dbReference type="Proteomes" id="UP000638648"/>
    </source>
</evidence>
<protein>
    <recommendedName>
        <fullName evidence="5">Cellulose synthase</fullName>
    </recommendedName>
</protein>
<evidence type="ECO:0000256" key="2">
    <source>
        <dbReference type="SAM" id="Phobius"/>
    </source>
</evidence>
<sequence>MNYEDVTWAPICAGLTAVGVIAAFFAFRRRGAAAGLRLLGWAVLPMAIFLTGMVKLLWTIGTALVQWVSGFIFSPVAWTGVALFGMAAILLPVAAVLRRRRAAAGAAETATGERVAPAPSTKPVDADGQAAKPAKDPGKPKAVGKGKAKQDDPLAEFEDIDEILKRRGIS</sequence>
<dbReference type="AlphaFoldDB" id="A0A927N8X4"/>
<gene>
    <name evidence="3" type="ORF">HEB94_007975</name>
</gene>
<dbReference type="RefSeq" id="WP_192754387.1">
    <property type="nucleotide sequence ID" value="NZ_BAABJL010000042.1"/>
</dbReference>
<keyword evidence="2" id="KW-0472">Membrane</keyword>
<feature type="compositionally biased region" description="Low complexity" evidence="1">
    <location>
        <begin position="105"/>
        <end position="116"/>
    </location>
</feature>
<feature type="transmembrane region" description="Helical" evidence="2">
    <location>
        <begin position="64"/>
        <end position="91"/>
    </location>
</feature>
<proteinExistence type="predicted"/>
<evidence type="ECO:0000313" key="3">
    <source>
        <dbReference type="EMBL" id="MBE1611127.1"/>
    </source>
</evidence>
<feature type="transmembrane region" description="Helical" evidence="2">
    <location>
        <begin position="6"/>
        <end position="26"/>
    </location>
</feature>
<organism evidence="3 4">
    <name type="scientific">Actinopolymorpha pittospori</name>
    <dbReference type="NCBI Taxonomy" id="648752"/>
    <lineage>
        <taxon>Bacteria</taxon>
        <taxon>Bacillati</taxon>
        <taxon>Actinomycetota</taxon>
        <taxon>Actinomycetes</taxon>
        <taxon>Propionibacteriales</taxon>
        <taxon>Actinopolymorphaceae</taxon>
        <taxon>Actinopolymorpha</taxon>
    </lineage>
</organism>
<accession>A0A927N8X4</accession>
<keyword evidence="4" id="KW-1185">Reference proteome</keyword>
<keyword evidence="2" id="KW-1133">Transmembrane helix</keyword>
<feature type="region of interest" description="Disordered" evidence="1">
    <location>
        <begin position="105"/>
        <end position="154"/>
    </location>
</feature>
<evidence type="ECO:0008006" key="5">
    <source>
        <dbReference type="Google" id="ProtNLM"/>
    </source>
</evidence>
<name>A0A927N8X4_9ACTN</name>
<comment type="caution">
    <text evidence="3">The sequence shown here is derived from an EMBL/GenBank/DDBJ whole genome shotgun (WGS) entry which is preliminary data.</text>
</comment>
<reference evidence="3" key="1">
    <citation type="submission" date="2020-10" db="EMBL/GenBank/DDBJ databases">
        <title>Sequencing the genomes of 1000 actinobacteria strains.</title>
        <authorList>
            <person name="Klenk H.-P."/>
        </authorList>
    </citation>
    <scope>NUCLEOTIDE SEQUENCE</scope>
    <source>
        <strain evidence="3">DSM 45354</strain>
    </source>
</reference>
<dbReference type="EMBL" id="JADBEM010000001">
    <property type="protein sequence ID" value="MBE1611127.1"/>
    <property type="molecule type" value="Genomic_DNA"/>
</dbReference>
<evidence type="ECO:0000256" key="1">
    <source>
        <dbReference type="SAM" id="MobiDB-lite"/>
    </source>
</evidence>
<feature type="transmembrane region" description="Helical" evidence="2">
    <location>
        <begin position="38"/>
        <end position="58"/>
    </location>
</feature>
<keyword evidence="2" id="KW-0812">Transmembrane</keyword>
<dbReference type="Proteomes" id="UP000638648">
    <property type="component" value="Unassembled WGS sequence"/>
</dbReference>